<feature type="region of interest" description="Disordered" evidence="1">
    <location>
        <begin position="1"/>
        <end position="23"/>
    </location>
</feature>
<dbReference type="EMBL" id="HG792017">
    <property type="protein sequence ID" value="CDM35101.1"/>
    <property type="molecule type" value="Genomic_DNA"/>
</dbReference>
<organism evidence="2 3">
    <name type="scientific">Penicillium roqueforti (strain FM164)</name>
    <dbReference type="NCBI Taxonomy" id="1365484"/>
    <lineage>
        <taxon>Eukaryota</taxon>
        <taxon>Fungi</taxon>
        <taxon>Dikarya</taxon>
        <taxon>Ascomycota</taxon>
        <taxon>Pezizomycotina</taxon>
        <taxon>Eurotiomycetes</taxon>
        <taxon>Eurotiomycetidae</taxon>
        <taxon>Eurotiales</taxon>
        <taxon>Aspergillaceae</taxon>
        <taxon>Penicillium</taxon>
    </lineage>
</organism>
<accession>W6QGJ9</accession>
<dbReference type="Proteomes" id="UP000030686">
    <property type="component" value="Unassembled WGS sequence"/>
</dbReference>
<sequence length="218" mass="24496">MPTPSKLKIESTSSKELSPPSRFPTCSSASLEIVGNTQKARVTTKMIHSSIAFPIGIRGIIIKKTWPSPTTIPNTAFSLPLGSMGNVIKKPLVTASDIHEMFVSPFENHVSHHEEGGELMQKMVSQEDDRFRTAISLWAHLCHPVHVQVDQYGERQHISIIHLLNWFIALPHVRSFFAYLTSCLAETCIPSITPKFIQNGQITFYHSQDHSNHHNHNN</sequence>
<keyword evidence="3" id="KW-1185">Reference proteome</keyword>
<name>W6QGJ9_PENRF</name>
<evidence type="ECO:0000256" key="1">
    <source>
        <dbReference type="SAM" id="MobiDB-lite"/>
    </source>
</evidence>
<reference evidence="2" key="1">
    <citation type="journal article" date="2014" name="Nat. Commun.">
        <title>Multiple recent horizontal transfers of a large genomic region in cheese making fungi.</title>
        <authorList>
            <person name="Cheeseman K."/>
            <person name="Ropars J."/>
            <person name="Renault P."/>
            <person name="Dupont J."/>
            <person name="Gouzy J."/>
            <person name="Branca A."/>
            <person name="Abraham A.L."/>
            <person name="Ceppi M."/>
            <person name="Conseiller E."/>
            <person name="Debuchy R."/>
            <person name="Malagnac F."/>
            <person name="Goarin A."/>
            <person name="Silar P."/>
            <person name="Lacoste S."/>
            <person name="Sallet E."/>
            <person name="Bensimon A."/>
            <person name="Giraud T."/>
            <person name="Brygoo Y."/>
        </authorList>
    </citation>
    <scope>NUCLEOTIDE SEQUENCE [LARGE SCALE GENOMIC DNA]</scope>
    <source>
        <strain evidence="2">FM164</strain>
    </source>
</reference>
<evidence type="ECO:0000313" key="2">
    <source>
        <dbReference type="EMBL" id="CDM35101.1"/>
    </source>
</evidence>
<evidence type="ECO:0000313" key="3">
    <source>
        <dbReference type="Proteomes" id="UP000030686"/>
    </source>
</evidence>
<proteinExistence type="predicted"/>
<dbReference type="AlphaFoldDB" id="W6QGJ9"/>
<gene>
    <name evidence="2" type="ORF">PROQFM164_S03g001828</name>
</gene>
<protein>
    <submittedName>
        <fullName evidence="2">Genomic scaffold, ProqFM164S03</fullName>
    </submittedName>
</protein>